<dbReference type="Proteomes" id="UP001148018">
    <property type="component" value="Unassembled WGS sequence"/>
</dbReference>
<evidence type="ECO:0000313" key="2">
    <source>
        <dbReference type="Proteomes" id="UP001148018"/>
    </source>
</evidence>
<gene>
    <name evidence="1" type="ORF">NHX12_032503</name>
</gene>
<keyword evidence="2" id="KW-1185">Reference proteome</keyword>
<reference evidence="1" key="1">
    <citation type="submission" date="2022-07" db="EMBL/GenBank/DDBJ databases">
        <title>Chromosome-level genome of Muraenolepis orangiensis.</title>
        <authorList>
            <person name="Kim J."/>
        </authorList>
    </citation>
    <scope>NUCLEOTIDE SEQUENCE</scope>
    <source>
        <strain evidence="1">KU_S4_2022</strain>
        <tissue evidence="1">Muscle</tissue>
    </source>
</reference>
<evidence type="ECO:0000313" key="1">
    <source>
        <dbReference type="EMBL" id="KAJ3601535.1"/>
    </source>
</evidence>
<dbReference type="EMBL" id="JANIIK010000047">
    <property type="protein sequence ID" value="KAJ3601535.1"/>
    <property type="molecule type" value="Genomic_DNA"/>
</dbReference>
<comment type="caution">
    <text evidence="1">The sequence shown here is derived from an EMBL/GenBank/DDBJ whole genome shotgun (WGS) entry which is preliminary data.</text>
</comment>
<protein>
    <submittedName>
        <fullName evidence="1">Uncharacterized protein</fullName>
    </submittedName>
</protein>
<accession>A0A9Q0E9V7</accession>
<dbReference type="AlphaFoldDB" id="A0A9Q0E9V7"/>
<sequence length="179" mass="19711">MPPTTALALVIAHHGGKSGRGVYEWLSVILPKKRCWGFLRKAWGVLPVDGRRYPVNPLRDPGLNPDLPEPWLLADLSPESATHFTVYKSYPSPPHNLNLHLLVSTPPLPPPPPLHCGAEMLQPGAGVSERSAVDPLRWETSCVFVLSLLVRAKRQRTRKACSPRTHVLGSASDLYLTLP</sequence>
<organism evidence="1 2">
    <name type="scientific">Muraenolepis orangiensis</name>
    <name type="common">Patagonian moray cod</name>
    <dbReference type="NCBI Taxonomy" id="630683"/>
    <lineage>
        <taxon>Eukaryota</taxon>
        <taxon>Metazoa</taxon>
        <taxon>Chordata</taxon>
        <taxon>Craniata</taxon>
        <taxon>Vertebrata</taxon>
        <taxon>Euteleostomi</taxon>
        <taxon>Actinopterygii</taxon>
        <taxon>Neopterygii</taxon>
        <taxon>Teleostei</taxon>
        <taxon>Neoteleostei</taxon>
        <taxon>Acanthomorphata</taxon>
        <taxon>Zeiogadaria</taxon>
        <taxon>Gadariae</taxon>
        <taxon>Gadiformes</taxon>
        <taxon>Muraenolepidoidei</taxon>
        <taxon>Muraenolepididae</taxon>
        <taxon>Muraenolepis</taxon>
    </lineage>
</organism>
<proteinExistence type="predicted"/>
<name>A0A9Q0E9V7_9TELE</name>